<dbReference type="EMBL" id="JABSTQ010010160">
    <property type="protein sequence ID" value="KAG0422985.1"/>
    <property type="molecule type" value="Genomic_DNA"/>
</dbReference>
<reference evidence="1 2" key="1">
    <citation type="journal article" date="2020" name="Cell">
        <title>Large-Scale Comparative Analyses of Tick Genomes Elucidate Their Genetic Diversity and Vector Capacities.</title>
        <authorList>
            <consortium name="Tick Genome and Microbiome Consortium (TIGMIC)"/>
            <person name="Jia N."/>
            <person name="Wang J."/>
            <person name="Shi W."/>
            <person name="Du L."/>
            <person name="Sun Y."/>
            <person name="Zhan W."/>
            <person name="Jiang J.F."/>
            <person name="Wang Q."/>
            <person name="Zhang B."/>
            <person name="Ji P."/>
            <person name="Bell-Sakyi L."/>
            <person name="Cui X.M."/>
            <person name="Yuan T.T."/>
            <person name="Jiang B.G."/>
            <person name="Yang W.F."/>
            <person name="Lam T.T."/>
            <person name="Chang Q.C."/>
            <person name="Ding S.J."/>
            <person name="Wang X.J."/>
            <person name="Zhu J.G."/>
            <person name="Ruan X.D."/>
            <person name="Zhao L."/>
            <person name="Wei J.T."/>
            <person name="Ye R.Z."/>
            <person name="Que T.C."/>
            <person name="Du C.H."/>
            <person name="Zhou Y.H."/>
            <person name="Cheng J.X."/>
            <person name="Dai P.F."/>
            <person name="Guo W.B."/>
            <person name="Han X.H."/>
            <person name="Huang E.J."/>
            <person name="Li L.F."/>
            <person name="Wei W."/>
            <person name="Gao Y.C."/>
            <person name="Liu J.Z."/>
            <person name="Shao H.Z."/>
            <person name="Wang X."/>
            <person name="Wang C.C."/>
            <person name="Yang T.C."/>
            <person name="Huo Q.B."/>
            <person name="Li W."/>
            <person name="Chen H.Y."/>
            <person name="Chen S.E."/>
            <person name="Zhou L.G."/>
            <person name="Ni X.B."/>
            <person name="Tian J.H."/>
            <person name="Sheng Y."/>
            <person name="Liu T."/>
            <person name="Pan Y.S."/>
            <person name="Xia L.Y."/>
            <person name="Li J."/>
            <person name="Zhao F."/>
            <person name="Cao W.C."/>
        </authorList>
    </citation>
    <scope>NUCLEOTIDE SEQUENCE [LARGE SCALE GENOMIC DNA]</scope>
    <source>
        <strain evidence="1">Iper-2018</strain>
    </source>
</reference>
<keyword evidence="2" id="KW-1185">Reference proteome</keyword>
<sequence>MYIADTDSTPLLEYDGAPNEELDAPITEAEVRAEILGLKTKSAPGPDEITNKILRNLDNDSISALTEYMQDIWTKGHLPRQWKSANVILIPKPGKPLD</sequence>
<evidence type="ECO:0000313" key="1">
    <source>
        <dbReference type="EMBL" id="KAG0422985.1"/>
    </source>
</evidence>
<dbReference type="Proteomes" id="UP000805193">
    <property type="component" value="Unassembled WGS sequence"/>
</dbReference>
<organism evidence="1 2">
    <name type="scientific">Ixodes persulcatus</name>
    <name type="common">Taiga tick</name>
    <dbReference type="NCBI Taxonomy" id="34615"/>
    <lineage>
        <taxon>Eukaryota</taxon>
        <taxon>Metazoa</taxon>
        <taxon>Ecdysozoa</taxon>
        <taxon>Arthropoda</taxon>
        <taxon>Chelicerata</taxon>
        <taxon>Arachnida</taxon>
        <taxon>Acari</taxon>
        <taxon>Parasitiformes</taxon>
        <taxon>Ixodida</taxon>
        <taxon>Ixodoidea</taxon>
        <taxon>Ixodidae</taxon>
        <taxon>Ixodinae</taxon>
        <taxon>Ixodes</taxon>
    </lineage>
</organism>
<name>A0AC60PPQ5_IXOPE</name>
<protein>
    <submittedName>
        <fullName evidence="1">Uncharacterized protein</fullName>
    </submittedName>
</protein>
<accession>A0AC60PPQ5</accession>
<comment type="caution">
    <text evidence="1">The sequence shown here is derived from an EMBL/GenBank/DDBJ whole genome shotgun (WGS) entry which is preliminary data.</text>
</comment>
<gene>
    <name evidence="1" type="ORF">HPB47_001219</name>
</gene>
<evidence type="ECO:0000313" key="2">
    <source>
        <dbReference type="Proteomes" id="UP000805193"/>
    </source>
</evidence>
<proteinExistence type="predicted"/>